<dbReference type="EMBL" id="BARS01040406">
    <property type="protein sequence ID" value="GAG35410.1"/>
    <property type="molecule type" value="Genomic_DNA"/>
</dbReference>
<proteinExistence type="predicted"/>
<protein>
    <recommendedName>
        <fullName evidence="3">Prepilin-type N-terminal cleavage/methylation domain-containing protein</fullName>
    </recommendedName>
</protein>
<dbReference type="AlphaFoldDB" id="X0WXI3"/>
<dbReference type="InterPro" id="IPR012902">
    <property type="entry name" value="N_methyl_site"/>
</dbReference>
<dbReference type="Gene3D" id="3.30.700.10">
    <property type="entry name" value="Glycoprotein, Type 4 Pilin"/>
    <property type="match status" value="1"/>
</dbReference>
<dbReference type="PROSITE" id="PS00409">
    <property type="entry name" value="PROKAR_NTER_METHYL"/>
    <property type="match status" value="1"/>
</dbReference>
<dbReference type="SUPFAM" id="SSF54523">
    <property type="entry name" value="Pili subunits"/>
    <property type="match status" value="1"/>
</dbReference>
<keyword evidence="1" id="KW-1133">Transmembrane helix</keyword>
<organism evidence="2">
    <name type="scientific">marine sediment metagenome</name>
    <dbReference type="NCBI Taxonomy" id="412755"/>
    <lineage>
        <taxon>unclassified sequences</taxon>
        <taxon>metagenomes</taxon>
        <taxon>ecological metagenomes</taxon>
    </lineage>
</organism>
<evidence type="ECO:0000313" key="2">
    <source>
        <dbReference type="EMBL" id="GAG35410.1"/>
    </source>
</evidence>
<evidence type="ECO:0000256" key="1">
    <source>
        <dbReference type="SAM" id="Phobius"/>
    </source>
</evidence>
<reference evidence="2" key="1">
    <citation type="journal article" date="2014" name="Front. Microbiol.">
        <title>High frequency of phylogenetically diverse reductive dehalogenase-homologous genes in deep subseafloor sedimentary metagenomes.</title>
        <authorList>
            <person name="Kawai M."/>
            <person name="Futagami T."/>
            <person name="Toyoda A."/>
            <person name="Takaki Y."/>
            <person name="Nishi S."/>
            <person name="Hori S."/>
            <person name="Arai W."/>
            <person name="Tsubouchi T."/>
            <person name="Morono Y."/>
            <person name="Uchiyama I."/>
            <person name="Ito T."/>
            <person name="Fujiyama A."/>
            <person name="Inagaki F."/>
            <person name="Takami H."/>
        </authorList>
    </citation>
    <scope>NUCLEOTIDE SEQUENCE</scope>
    <source>
        <strain evidence="2">Expedition CK06-06</strain>
    </source>
</reference>
<name>X0WXI3_9ZZZZ</name>
<gene>
    <name evidence="2" type="ORF">S01H1_61604</name>
</gene>
<comment type="caution">
    <text evidence="2">The sequence shown here is derived from an EMBL/GenBank/DDBJ whole genome shotgun (WGS) entry which is preliminary data.</text>
</comment>
<feature type="transmembrane region" description="Helical" evidence="1">
    <location>
        <begin position="21"/>
        <end position="47"/>
    </location>
</feature>
<dbReference type="InterPro" id="IPR045584">
    <property type="entry name" value="Pilin-like"/>
</dbReference>
<feature type="non-terminal residue" evidence="2">
    <location>
        <position position="95"/>
    </location>
</feature>
<dbReference type="NCBIfam" id="TIGR02532">
    <property type="entry name" value="IV_pilin_GFxxxE"/>
    <property type="match status" value="1"/>
</dbReference>
<dbReference type="Pfam" id="PF07963">
    <property type="entry name" value="N_methyl"/>
    <property type="match status" value="1"/>
</dbReference>
<accession>X0WXI3</accession>
<evidence type="ECO:0008006" key="3">
    <source>
        <dbReference type="Google" id="ProtNLM"/>
    </source>
</evidence>
<keyword evidence="1" id="KW-0472">Membrane</keyword>
<sequence>MAHSNKKPISHKPLAISQQGFTLIEIMVVVGIIVLISGIGVVAFFAFRPNLELRASARDIVSNLGYVQQRAVAEQVIYGIHFDFENDKYKLIRFV</sequence>
<keyword evidence="1" id="KW-0812">Transmembrane</keyword>